<dbReference type="SUPFAM" id="SSF54909">
    <property type="entry name" value="Dimeric alpha+beta barrel"/>
    <property type="match status" value="1"/>
</dbReference>
<dbReference type="Pfam" id="PF03795">
    <property type="entry name" value="YCII"/>
    <property type="match status" value="1"/>
</dbReference>
<dbReference type="RefSeq" id="WP_175349568.1">
    <property type="nucleotide sequence ID" value="NZ_JABMCI010000071.1"/>
</dbReference>
<reference evidence="3 4" key="1">
    <citation type="submission" date="2020-05" db="EMBL/GenBank/DDBJ databases">
        <title>Genome Sequencing of Type Strains.</title>
        <authorList>
            <person name="Lemaire J.F."/>
            <person name="Inderbitzin P."/>
            <person name="Gregorio O.A."/>
            <person name="Collins S.B."/>
            <person name="Wespe N."/>
            <person name="Knight-Connoni V."/>
        </authorList>
    </citation>
    <scope>NUCLEOTIDE SEQUENCE [LARGE SCALE GENOMIC DNA]</scope>
    <source>
        <strain evidence="3 4">ATCC 25174</strain>
    </source>
</reference>
<dbReference type="InterPro" id="IPR011008">
    <property type="entry name" value="Dimeric_a/b-barrel"/>
</dbReference>
<gene>
    <name evidence="3" type="ORF">HP550_20630</name>
</gene>
<dbReference type="Proteomes" id="UP000565724">
    <property type="component" value="Unassembled WGS sequence"/>
</dbReference>
<evidence type="ECO:0000259" key="2">
    <source>
        <dbReference type="Pfam" id="PF03795"/>
    </source>
</evidence>
<dbReference type="AlphaFoldDB" id="A0A7Y6DYI3"/>
<organism evidence="3 4">
    <name type="scientific">Cellulomonas humilata</name>
    <dbReference type="NCBI Taxonomy" id="144055"/>
    <lineage>
        <taxon>Bacteria</taxon>
        <taxon>Bacillati</taxon>
        <taxon>Actinomycetota</taxon>
        <taxon>Actinomycetes</taxon>
        <taxon>Micrococcales</taxon>
        <taxon>Cellulomonadaceae</taxon>
        <taxon>Cellulomonas</taxon>
    </lineage>
</organism>
<name>A0A7Y6DYI3_9CELL</name>
<comment type="caution">
    <text evidence="3">The sequence shown here is derived from an EMBL/GenBank/DDBJ whole genome shotgun (WGS) entry which is preliminary data.</text>
</comment>
<comment type="similarity">
    <text evidence="1">Belongs to the YciI family.</text>
</comment>
<accession>A0A7Y6DYI3</accession>
<evidence type="ECO:0000256" key="1">
    <source>
        <dbReference type="ARBA" id="ARBA00007689"/>
    </source>
</evidence>
<dbReference type="InterPro" id="IPR005545">
    <property type="entry name" value="YCII"/>
</dbReference>
<proteinExistence type="inferred from homology"/>
<dbReference type="PANTHER" id="PTHR37828:SF1">
    <property type="entry name" value="YCII-RELATED DOMAIN-CONTAINING PROTEIN"/>
    <property type="match status" value="1"/>
</dbReference>
<evidence type="ECO:0000313" key="4">
    <source>
        <dbReference type="Proteomes" id="UP000565724"/>
    </source>
</evidence>
<dbReference type="PANTHER" id="PTHR37828">
    <property type="entry name" value="GSR2449 PROTEIN"/>
    <property type="match status" value="1"/>
</dbReference>
<feature type="domain" description="YCII-related" evidence="2">
    <location>
        <begin position="6"/>
        <end position="85"/>
    </location>
</feature>
<dbReference type="Gene3D" id="3.30.70.1060">
    <property type="entry name" value="Dimeric alpha+beta barrel"/>
    <property type="match status" value="1"/>
</dbReference>
<keyword evidence="4" id="KW-1185">Reference proteome</keyword>
<evidence type="ECO:0000313" key="3">
    <source>
        <dbReference type="EMBL" id="NUU19656.1"/>
    </source>
</evidence>
<dbReference type="EMBL" id="JABMCI010000071">
    <property type="protein sequence ID" value="NUU19656.1"/>
    <property type="molecule type" value="Genomic_DNA"/>
</dbReference>
<protein>
    <recommendedName>
        <fullName evidence="2">YCII-related domain-containing protein</fullName>
    </recommendedName>
</protein>
<sequence>MPTYAVRYTYDERTDVRDQVRPEHRAYLTALAEHGTLLGSGPFTDGDPGALLVFRAASPEVLDAILADDPFVREGLVAHSDVRAWDVVLGPWSA</sequence>